<dbReference type="PANTHER" id="PTHR43210:SF2">
    <property type="entry name" value="ATP-DEPENDENT DETHIOBIOTIN SYNTHETASE BIOD 2"/>
    <property type="match status" value="1"/>
</dbReference>
<feature type="binding site" evidence="9">
    <location>
        <position position="16"/>
    </location>
    <ligand>
        <name>Mg(2+)</name>
        <dbReference type="ChEBI" id="CHEBI:18420"/>
    </ligand>
</feature>
<dbReference type="SUPFAM" id="SSF52540">
    <property type="entry name" value="P-loop containing nucleoside triphosphate hydrolases"/>
    <property type="match status" value="1"/>
</dbReference>
<evidence type="ECO:0000256" key="9">
    <source>
        <dbReference type="HAMAP-Rule" id="MF_00336"/>
    </source>
</evidence>
<dbReference type="NCBIfam" id="TIGR00347">
    <property type="entry name" value="bioD"/>
    <property type="match status" value="1"/>
</dbReference>
<dbReference type="HAMAP" id="MF_00336">
    <property type="entry name" value="BioD"/>
    <property type="match status" value="1"/>
</dbReference>
<dbReference type="UniPathway" id="UPA00078">
    <property type="reaction ID" value="UER00161"/>
</dbReference>
<keyword evidence="4 9" id="KW-0547">Nucleotide-binding</keyword>
<dbReference type="EMBL" id="SJPK01000006">
    <property type="protein sequence ID" value="TWT66187.1"/>
    <property type="molecule type" value="Genomic_DNA"/>
</dbReference>
<feature type="binding site" evidence="9">
    <location>
        <begin position="12"/>
        <end position="17"/>
    </location>
    <ligand>
        <name>ATP</name>
        <dbReference type="ChEBI" id="CHEBI:30616"/>
    </ligand>
</feature>
<feature type="binding site" evidence="9">
    <location>
        <position position="223"/>
    </location>
    <ligand>
        <name>ATP</name>
        <dbReference type="ChEBI" id="CHEBI:30616"/>
    </ligand>
</feature>
<dbReference type="InterPro" id="IPR004472">
    <property type="entry name" value="DTB_synth_BioD"/>
</dbReference>
<keyword evidence="2 9" id="KW-0436">Ligase</keyword>
<organism evidence="10 11">
    <name type="scientific">Allorhodopirellula solitaria</name>
    <dbReference type="NCBI Taxonomy" id="2527987"/>
    <lineage>
        <taxon>Bacteria</taxon>
        <taxon>Pseudomonadati</taxon>
        <taxon>Planctomycetota</taxon>
        <taxon>Planctomycetia</taxon>
        <taxon>Pirellulales</taxon>
        <taxon>Pirellulaceae</taxon>
        <taxon>Allorhodopirellula</taxon>
    </lineage>
</organism>
<dbReference type="RefSeq" id="WP_146391988.1">
    <property type="nucleotide sequence ID" value="NZ_SJPK01000006.1"/>
</dbReference>
<comment type="caution">
    <text evidence="9">Lacks conserved residue(s) required for the propagation of feature annotation.</text>
</comment>
<feature type="binding site" evidence="9">
    <location>
        <position position="55"/>
    </location>
    <ligand>
        <name>ATP</name>
        <dbReference type="ChEBI" id="CHEBI:30616"/>
    </ligand>
</feature>
<dbReference type="CDD" id="cd03109">
    <property type="entry name" value="DTBS"/>
    <property type="match status" value="1"/>
</dbReference>
<comment type="catalytic activity">
    <reaction evidence="9">
        <text>(7R,8S)-7,8-diammoniononanoate + CO2 + ATP = (4R,5S)-dethiobiotin + ADP + phosphate + 3 H(+)</text>
        <dbReference type="Rhea" id="RHEA:15805"/>
        <dbReference type="ChEBI" id="CHEBI:15378"/>
        <dbReference type="ChEBI" id="CHEBI:16526"/>
        <dbReference type="ChEBI" id="CHEBI:30616"/>
        <dbReference type="ChEBI" id="CHEBI:43474"/>
        <dbReference type="ChEBI" id="CHEBI:149469"/>
        <dbReference type="ChEBI" id="CHEBI:149473"/>
        <dbReference type="ChEBI" id="CHEBI:456216"/>
        <dbReference type="EC" id="6.3.3.3"/>
    </reaction>
</comment>
<evidence type="ECO:0000256" key="1">
    <source>
        <dbReference type="ARBA" id="ARBA00022490"/>
    </source>
</evidence>
<name>A0A5C5XSI5_9BACT</name>
<comment type="subunit">
    <text evidence="9">Homodimer.</text>
</comment>
<comment type="subcellular location">
    <subcellularLocation>
        <location evidence="9">Cytoplasm</location>
    </subcellularLocation>
</comment>
<comment type="caution">
    <text evidence="10">The sequence shown here is derived from an EMBL/GenBank/DDBJ whole genome shotgun (WGS) entry which is preliminary data.</text>
</comment>
<dbReference type="GO" id="GO:0005524">
    <property type="term" value="F:ATP binding"/>
    <property type="evidence" value="ECO:0007669"/>
    <property type="project" value="UniProtKB-UniRule"/>
</dbReference>
<feature type="binding site" evidence="9">
    <location>
        <begin position="127"/>
        <end position="130"/>
    </location>
    <ligand>
        <name>ATP</name>
        <dbReference type="ChEBI" id="CHEBI:30616"/>
    </ligand>
</feature>
<dbReference type="OrthoDB" id="9802097at2"/>
<feature type="active site" evidence="9">
    <location>
        <position position="37"/>
    </location>
</feature>
<evidence type="ECO:0000256" key="4">
    <source>
        <dbReference type="ARBA" id="ARBA00022741"/>
    </source>
</evidence>
<proteinExistence type="inferred from homology"/>
<dbReference type="GO" id="GO:0004141">
    <property type="term" value="F:dethiobiotin synthase activity"/>
    <property type="evidence" value="ECO:0007669"/>
    <property type="project" value="UniProtKB-UniRule"/>
</dbReference>
<evidence type="ECO:0000256" key="3">
    <source>
        <dbReference type="ARBA" id="ARBA00022723"/>
    </source>
</evidence>
<dbReference type="PANTHER" id="PTHR43210">
    <property type="entry name" value="DETHIOBIOTIN SYNTHETASE"/>
    <property type="match status" value="1"/>
</dbReference>
<evidence type="ECO:0000313" key="10">
    <source>
        <dbReference type="EMBL" id="TWT66187.1"/>
    </source>
</evidence>
<evidence type="ECO:0000313" key="11">
    <source>
        <dbReference type="Proteomes" id="UP000318053"/>
    </source>
</evidence>
<gene>
    <name evidence="10" type="primary">bioD1</name>
    <name evidence="9" type="synonym">bioD</name>
    <name evidence="10" type="ORF">CA85_30510</name>
</gene>
<keyword evidence="3 9" id="KW-0479">Metal-binding</keyword>
<dbReference type="PIRSF" id="PIRSF006755">
    <property type="entry name" value="DTB_synth"/>
    <property type="match status" value="1"/>
</dbReference>
<keyword evidence="11" id="KW-1185">Reference proteome</keyword>
<comment type="cofactor">
    <cofactor evidence="9">
        <name>Mg(2+)</name>
        <dbReference type="ChEBI" id="CHEBI:18420"/>
    </cofactor>
</comment>
<protein>
    <recommendedName>
        <fullName evidence="9">ATP-dependent dethiobiotin synthetase BioD</fullName>
        <ecNumber evidence="9">6.3.3.3</ecNumber>
    </recommendedName>
    <alternativeName>
        <fullName evidence="9">DTB synthetase</fullName>
        <shortName evidence="9">DTBS</shortName>
    </alternativeName>
    <alternativeName>
        <fullName evidence="9">Dethiobiotin synthase</fullName>
    </alternativeName>
</protein>
<dbReference type="GO" id="GO:0005829">
    <property type="term" value="C:cytosol"/>
    <property type="evidence" value="ECO:0007669"/>
    <property type="project" value="TreeGrafter"/>
</dbReference>
<feature type="binding site" evidence="9">
    <location>
        <position position="55"/>
    </location>
    <ligand>
        <name>Mg(2+)</name>
        <dbReference type="ChEBI" id="CHEBI:18420"/>
    </ligand>
</feature>
<dbReference type="EC" id="6.3.3.3" evidence="9"/>
<dbReference type="Proteomes" id="UP000318053">
    <property type="component" value="Unassembled WGS sequence"/>
</dbReference>
<dbReference type="AlphaFoldDB" id="A0A5C5XSI5"/>
<evidence type="ECO:0000256" key="8">
    <source>
        <dbReference type="ARBA" id="ARBA00047386"/>
    </source>
</evidence>
<keyword evidence="6 9" id="KW-0067">ATP-binding</keyword>
<comment type="catalytic activity">
    <reaction evidence="8">
        <text>(7R,8S)-8-amino-7-(carboxyamino)nonanoate + ATP = (4R,5S)-dethiobiotin + ADP + phosphate + H(+)</text>
        <dbReference type="Rhea" id="RHEA:63684"/>
        <dbReference type="ChEBI" id="CHEBI:15378"/>
        <dbReference type="ChEBI" id="CHEBI:30616"/>
        <dbReference type="ChEBI" id="CHEBI:43474"/>
        <dbReference type="ChEBI" id="CHEBI:149470"/>
        <dbReference type="ChEBI" id="CHEBI:149473"/>
        <dbReference type="ChEBI" id="CHEBI:456216"/>
    </reaction>
</comment>
<evidence type="ECO:0000256" key="6">
    <source>
        <dbReference type="ARBA" id="ARBA00022840"/>
    </source>
</evidence>
<keyword evidence="7 9" id="KW-0460">Magnesium</keyword>
<feature type="binding site" evidence="9">
    <location>
        <position position="127"/>
    </location>
    <ligand>
        <name>Mg(2+)</name>
        <dbReference type="ChEBI" id="CHEBI:18420"/>
    </ligand>
</feature>
<dbReference type="GO" id="GO:0000287">
    <property type="term" value="F:magnesium ion binding"/>
    <property type="evidence" value="ECO:0007669"/>
    <property type="project" value="UniProtKB-UniRule"/>
</dbReference>
<evidence type="ECO:0000256" key="5">
    <source>
        <dbReference type="ARBA" id="ARBA00022756"/>
    </source>
</evidence>
<evidence type="ECO:0000256" key="7">
    <source>
        <dbReference type="ARBA" id="ARBA00022842"/>
    </source>
</evidence>
<keyword evidence="1 9" id="KW-0963">Cytoplasm</keyword>
<comment type="similarity">
    <text evidence="9">Belongs to the dethiobiotin synthetase family.</text>
</comment>
<feature type="binding site" evidence="9">
    <location>
        <position position="41"/>
    </location>
    <ligand>
        <name>substrate</name>
    </ligand>
</feature>
<dbReference type="InterPro" id="IPR027417">
    <property type="entry name" value="P-loop_NTPase"/>
</dbReference>
<sequence>MEVYFVTGTGTDVGKTYCASRYVEMRRRTGLRVGVYKPVASGCIPGDDGDWVAEDAVELWRAAGCPLTLEAVCPQKFAASLAPPQAALAEGREVDEMELLRGVDAWTGPSSNSAAENDARFDVLVVEGAGGLFSPLSASQLNVDFARTLRERLPPLKVVLIAPNRLGVIHDCIAAVRAAQAAGVGIDLIVLNRIASVAESKDHSISTNAQQIEHWTGCPVVEQWS</sequence>
<keyword evidence="5 9" id="KW-0093">Biotin biosynthesis</keyword>
<feature type="binding site" evidence="9">
    <location>
        <begin position="192"/>
        <end position="193"/>
    </location>
    <ligand>
        <name>ATP</name>
        <dbReference type="ChEBI" id="CHEBI:30616"/>
    </ligand>
</feature>
<dbReference type="Gene3D" id="3.40.50.300">
    <property type="entry name" value="P-loop containing nucleotide triphosphate hydrolases"/>
    <property type="match status" value="1"/>
</dbReference>
<reference evidence="10 11" key="1">
    <citation type="submission" date="2019-02" db="EMBL/GenBank/DDBJ databases">
        <title>Deep-cultivation of Planctomycetes and their phenomic and genomic characterization uncovers novel biology.</title>
        <authorList>
            <person name="Wiegand S."/>
            <person name="Jogler M."/>
            <person name="Boedeker C."/>
            <person name="Pinto D."/>
            <person name="Vollmers J."/>
            <person name="Rivas-Marin E."/>
            <person name="Kohn T."/>
            <person name="Peeters S.H."/>
            <person name="Heuer A."/>
            <person name="Rast P."/>
            <person name="Oberbeckmann S."/>
            <person name="Bunk B."/>
            <person name="Jeske O."/>
            <person name="Meyerdierks A."/>
            <person name="Storesund J.E."/>
            <person name="Kallscheuer N."/>
            <person name="Luecker S."/>
            <person name="Lage O.M."/>
            <person name="Pohl T."/>
            <person name="Merkel B.J."/>
            <person name="Hornburger P."/>
            <person name="Mueller R.-W."/>
            <person name="Bruemmer F."/>
            <person name="Labrenz M."/>
            <person name="Spormann A.M."/>
            <person name="Op Den Camp H."/>
            <person name="Overmann J."/>
            <person name="Amann R."/>
            <person name="Jetten M.S.M."/>
            <person name="Mascher T."/>
            <person name="Medema M.H."/>
            <person name="Devos D.P."/>
            <person name="Kaster A.-K."/>
            <person name="Ovreas L."/>
            <person name="Rohde M."/>
            <person name="Galperin M.Y."/>
            <person name="Jogler C."/>
        </authorList>
    </citation>
    <scope>NUCLEOTIDE SEQUENCE [LARGE SCALE GENOMIC DNA]</scope>
    <source>
        <strain evidence="10 11">CA85</strain>
    </source>
</reference>
<dbReference type="GO" id="GO:0009102">
    <property type="term" value="P:biotin biosynthetic process"/>
    <property type="evidence" value="ECO:0007669"/>
    <property type="project" value="UniProtKB-UniRule"/>
</dbReference>
<accession>A0A5C5XSI5</accession>
<comment type="pathway">
    <text evidence="9">Cofactor biosynthesis; biotin biosynthesis; biotin from 7,8-diaminononanoate: step 1/2.</text>
</comment>
<evidence type="ECO:0000256" key="2">
    <source>
        <dbReference type="ARBA" id="ARBA00022598"/>
    </source>
</evidence>
<comment type="function">
    <text evidence="9">Catalyzes a mechanistically unusual reaction, the ATP-dependent insertion of CO2 between the N7 and N8 nitrogen atoms of 7,8-diaminopelargonic acid (DAPA, also called 7,8-diammoniononanoate) to form a ureido ring.</text>
</comment>
<dbReference type="Pfam" id="PF13500">
    <property type="entry name" value="AAA_26"/>
    <property type="match status" value="1"/>
</dbReference>